<protein>
    <submittedName>
        <fullName evidence="1">Uncharacterized protein</fullName>
    </submittedName>
</protein>
<reference evidence="1 2" key="1">
    <citation type="submission" date="2019-05" db="EMBL/GenBank/DDBJ databases">
        <title>Another draft genome of Portunus trituberculatus and its Hox gene families provides insights of decapod evolution.</title>
        <authorList>
            <person name="Jeong J.-H."/>
            <person name="Song I."/>
            <person name="Kim S."/>
            <person name="Choi T."/>
            <person name="Kim D."/>
            <person name="Ryu S."/>
            <person name="Kim W."/>
        </authorList>
    </citation>
    <scope>NUCLEOTIDE SEQUENCE [LARGE SCALE GENOMIC DNA]</scope>
    <source>
        <tissue evidence="1">Muscle</tissue>
    </source>
</reference>
<dbReference type="AlphaFoldDB" id="A0A5B7GWB0"/>
<keyword evidence="2" id="KW-1185">Reference proteome</keyword>
<name>A0A5B7GWB0_PORTR</name>
<sequence length="44" mass="4866">MDLVLHFHLATAVCVSPVSQAPASVAEGVDVMIWYELVRPFLPR</sequence>
<evidence type="ECO:0000313" key="2">
    <source>
        <dbReference type="Proteomes" id="UP000324222"/>
    </source>
</evidence>
<organism evidence="1 2">
    <name type="scientific">Portunus trituberculatus</name>
    <name type="common">Swimming crab</name>
    <name type="synonym">Neptunus trituberculatus</name>
    <dbReference type="NCBI Taxonomy" id="210409"/>
    <lineage>
        <taxon>Eukaryota</taxon>
        <taxon>Metazoa</taxon>
        <taxon>Ecdysozoa</taxon>
        <taxon>Arthropoda</taxon>
        <taxon>Crustacea</taxon>
        <taxon>Multicrustacea</taxon>
        <taxon>Malacostraca</taxon>
        <taxon>Eumalacostraca</taxon>
        <taxon>Eucarida</taxon>
        <taxon>Decapoda</taxon>
        <taxon>Pleocyemata</taxon>
        <taxon>Brachyura</taxon>
        <taxon>Eubrachyura</taxon>
        <taxon>Portunoidea</taxon>
        <taxon>Portunidae</taxon>
        <taxon>Portuninae</taxon>
        <taxon>Portunus</taxon>
    </lineage>
</organism>
<proteinExistence type="predicted"/>
<accession>A0A5B7GWB0</accession>
<dbReference type="EMBL" id="VSRR010019150">
    <property type="protein sequence ID" value="MPC61953.1"/>
    <property type="molecule type" value="Genomic_DNA"/>
</dbReference>
<dbReference type="Proteomes" id="UP000324222">
    <property type="component" value="Unassembled WGS sequence"/>
</dbReference>
<comment type="caution">
    <text evidence="1">The sequence shown here is derived from an EMBL/GenBank/DDBJ whole genome shotgun (WGS) entry which is preliminary data.</text>
</comment>
<evidence type="ECO:0000313" key="1">
    <source>
        <dbReference type="EMBL" id="MPC61953.1"/>
    </source>
</evidence>
<gene>
    <name evidence="1" type="ORF">E2C01_056032</name>
</gene>